<protein>
    <recommendedName>
        <fullName evidence="1">Regulator of ribonuclease activity B domain-containing protein</fullName>
    </recommendedName>
</protein>
<feature type="domain" description="Regulator of ribonuclease activity B" evidence="1">
    <location>
        <begin position="10"/>
        <end position="110"/>
    </location>
</feature>
<evidence type="ECO:0000313" key="3">
    <source>
        <dbReference type="Proteomes" id="UP000198157"/>
    </source>
</evidence>
<reference evidence="2 3" key="1">
    <citation type="submission" date="2017-06" db="EMBL/GenBank/DDBJ databases">
        <authorList>
            <person name="Kim H.J."/>
            <person name="Triplett B.A."/>
        </authorList>
    </citation>
    <scope>NUCLEOTIDE SEQUENCE [LARGE SCALE GENOMIC DNA]</scope>
    <source>
        <strain evidence="2 3">13146</strain>
    </source>
</reference>
<comment type="caution">
    <text evidence="2">The sequence shown here is derived from an EMBL/GenBank/DDBJ whole genome shotgun (WGS) entry which is preliminary data.</text>
</comment>
<evidence type="ECO:0000313" key="2">
    <source>
        <dbReference type="EMBL" id="OWQ53937.1"/>
    </source>
</evidence>
<dbReference type="SUPFAM" id="SSF89946">
    <property type="entry name" value="Hypothetical protein VC0424"/>
    <property type="match status" value="1"/>
</dbReference>
<dbReference type="OrthoDB" id="8753964at2"/>
<sequence>MSRDLSLYPEDENGDVLWNMLQDGDDLSIPREVDFALIFPTQDVAIAFAVHLLKNEQKVSLAAYEGNDEYPWQVVVHPLMLPTHQNISGFEGLLASEAVSYSGQVDGWGCLSQG</sequence>
<proteinExistence type="predicted"/>
<dbReference type="AlphaFoldDB" id="A0A246HML5"/>
<name>A0A246HML5_STEMA</name>
<dbReference type="Pfam" id="PF06877">
    <property type="entry name" value="RraB"/>
    <property type="match status" value="1"/>
</dbReference>
<dbReference type="EMBL" id="NIVS01000020">
    <property type="protein sequence ID" value="OWQ53937.1"/>
    <property type="molecule type" value="Genomic_DNA"/>
</dbReference>
<dbReference type="Proteomes" id="UP000198157">
    <property type="component" value="Unassembled WGS sequence"/>
</dbReference>
<dbReference type="Gene3D" id="3.30.70.970">
    <property type="entry name" value="RraB-like"/>
    <property type="match status" value="1"/>
</dbReference>
<evidence type="ECO:0000259" key="1">
    <source>
        <dbReference type="Pfam" id="PF06877"/>
    </source>
</evidence>
<dbReference type="InterPro" id="IPR036701">
    <property type="entry name" value="RraB-like_sf"/>
</dbReference>
<gene>
    <name evidence="2" type="ORF">CEE60_09725</name>
</gene>
<organism evidence="2 3">
    <name type="scientific">Stenotrophomonas maltophilia</name>
    <name type="common">Pseudomonas maltophilia</name>
    <name type="synonym">Xanthomonas maltophilia</name>
    <dbReference type="NCBI Taxonomy" id="40324"/>
    <lineage>
        <taxon>Bacteria</taxon>
        <taxon>Pseudomonadati</taxon>
        <taxon>Pseudomonadota</taxon>
        <taxon>Gammaproteobacteria</taxon>
        <taxon>Lysobacterales</taxon>
        <taxon>Lysobacteraceae</taxon>
        <taxon>Stenotrophomonas</taxon>
        <taxon>Stenotrophomonas maltophilia group</taxon>
    </lineage>
</organism>
<accession>A0A246HML5</accession>
<dbReference type="InterPro" id="IPR009671">
    <property type="entry name" value="RraB_dom"/>
</dbReference>